<sequence>MAHRLTLLALAAVLAAPTAAYVQLPRAGAAHPRPVEWALPGSEVISSQPHGDVVAGDDSGSLGLAALSCAAGAALGWATAHRRQAASGAAAAAAGLSPLAAGAVSGTEGSSVALATDPLNNPDLGFIFLTALTSMSIALVVWGRNGL</sequence>
<dbReference type="InterPro" id="IPR005497">
    <property type="entry name" value="Cytochrome_b6-f_cplx_su8"/>
</dbReference>
<comment type="subcellular location">
    <subcellularLocation>
        <location evidence="2">Membrane</location>
        <topology evidence="2">Single-pass membrane protein</topology>
    </subcellularLocation>
</comment>
<feature type="signal peptide" evidence="13">
    <location>
        <begin position="1"/>
        <end position="20"/>
    </location>
</feature>
<dbReference type="GO" id="GO:0016020">
    <property type="term" value="C:membrane"/>
    <property type="evidence" value="ECO:0007669"/>
    <property type="project" value="UniProtKB-SubCell"/>
</dbReference>
<evidence type="ECO:0000256" key="12">
    <source>
        <dbReference type="SAM" id="Phobius"/>
    </source>
</evidence>
<proteinExistence type="inferred from homology"/>
<keyword evidence="7 12" id="KW-1133">Transmembrane helix</keyword>
<gene>
    <name evidence="14" type="ORF">AMON00008_LOCUS39667</name>
</gene>
<dbReference type="GO" id="GO:0009512">
    <property type="term" value="C:cytochrome b6f complex"/>
    <property type="evidence" value="ECO:0007669"/>
    <property type="project" value="InterPro"/>
</dbReference>
<dbReference type="InterPro" id="IPR036143">
    <property type="entry name" value="Cytochr_b6-f_cplx_su8_sf"/>
</dbReference>
<dbReference type="GO" id="GO:0017004">
    <property type="term" value="P:cytochrome complex assembly"/>
    <property type="evidence" value="ECO:0007669"/>
    <property type="project" value="InterPro"/>
</dbReference>
<evidence type="ECO:0000256" key="1">
    <source>
        <dbReference type="ARBA" id="ARBA00003068"/>
    </source>
</evidence>
<dbReference type="SUPFAM" id="SSF103451">
    <property type="entry name" value="PetN subunit of the cytochrome b6f complex"/>
    <property type="match status" value="1"/>
</dbReference>
<dbReference type="EMBL" id="HBNR01056402">
    <property type="protein sequence ID" value="CAE4623301.1"/>
    <property type="molecule type" value="Transcribed_RNA"/>
</dbReference>
<name>A0A7S4RS08_9DINO</name>
<evidence type="ECO:0000256" key="6">
    <source>
        <dbReference type="ARBA" id="ARBA00022982"/>
    </source>
</evidence>
<evidence type="ECO:0000256" key="8">
    <source>
        <dbReference type="ARBA" id="ARBA00023136"/>
    </source>
</evidence>
<comment type="function">
    <text evidence="1">Component of the cytochrome b6-f complex, which mediates electron transfer between photosystem II (PSII) and photosystem I (PSI), cyclic electron flow around PSI, and state transitions.</text>
</comment>
<evidence type="ECO:0000256" key="11">
    <source>
        <dbReference type="ARBA" id="ARBA00031982"/>
    </source>
</evidence>
<protein>
    <recommendedName>
        <fullName evidence="10">Cytochrome b6-f complex subunit PetN</fullName>
    </recommendedName>
    <alternativeName>
        <fullName evidence="11">Cytochrome b6-f complex subunit VIII</fullName>
    </alternativeName>
</protein>
<accession>A0A7S4RS08</accession>
<evidence type="ECO:0000256" key="3">
    <source>
        <dbReference type="ARBA" id="ARBA00010969"/>
    </source>
</evidence>
<evidence type="ECO:0000313" key="14">
    <source>
        <dbReference type="EMBL" id="CAE4623301.1"/>
    </source>
</evidence>
<keyword evidence="4" id="KW-0813">Transport</keyword>
<evidence type="ECO:0000256" key="5">
    <source>
        <dbReference type="ARBA" id="ARBA00022692"/>
    </source>
</evidence>
<keyword evidence="5 12" id="KW-0812">Transmembrane</keyword>
<feature type="chain" id="PRO_5030768406" description="Cytochrome b6-f complex subunit PetN" evidence="13">
    <location>
        <begin position="21"/>
        <end position="147"/>
    </location>
</feature>
<feature type="transmembrane region" description="Helical" evidence="12">
    <location>
        <begin position="124"/>
        <end position="142"/>
    </location>
</feature>
<comment type="subunit">
    <text evidence="9">The 4 large subunits of the cytochrome b6-f complex are cytochrome b6, subunit IV (17 kDa polypeptide, PetD), cytochrome f and the Rieske protein, while the 4 small subunits are PetG, PetL, PetM and PetN. The complex functions as a dimer.</text>
</comment>
<reference evidence="14" key="1">
    <citation type="submission" date="2021-01" db="EMBL/GenBank/DDBJ databases">
        <authorList>
            <person name="Corre E."/>
            <person name="Pelletier E."/>
            <person name="Niang G."/>
            <person name="Scheremetjew M."/>
            <person name="Finn R."/>
            <person name="Kale V."/>
            <person name="Holt S."/>
            <person name="Cochrane G."/>
            <person name="Meng A."/>
            <person name="Brown T."/>
            <person name="Cohen L."/>
        </authorList>
    </citation>
    <scope>NUCLEOTIDE SEQUENCE</scope>
    <source>
        <strain evidence="14">CCMP3105</strain>
    </source>
</reference>
<feature type="transmembrane region" description="Helical" evidence="12">
    <location>
        <begin position="85"/>
        <end position="104"/>
    </location>
</feature>
<evidence type="ECO:0000256" key="2">
    <source>
        <dbReference type="ARBA" id="ARBA00004167"/>
    </source>
</evidence>
<evidence type="ECO:0000256" key="7">
    <source>
        <dbReference type="ARBA" id="ARBA00022989"/>
    </source>
</evidence>
<evidence type="ECO:0000256" key="10">
    <source>
        <dbReference type="ARBA" id="ARBA00031459"/>
    </source>
</evidence>
<organism evidence="14">
    <name type="scientific">Alexandrium monilatum</name>
    <dbReference type="NCBI Taxonomy" id="311494"/>
    <lineage>
        <taxon>Eukaryota</taxon>
        <taxon>Sar</taxon>
        <taxon>Alveolata</taxon>
        <taxon>Dinophyceae</taxon>
        <taxon>Gonyaulacales</taxon>
        <taxon>Pyrocystaceae</taxon>
        <taxon>Alexandrium</taxon>
    </lineage>
</organism>
<evidence type="ECO:0000256" key="9">
    <source>
        <dbReference type="ARBA" id="ARBA00025834"/>
    </source>
</evidence>
<keyword evidence="6" id="KW-0249">Electron transport</keyword>
<dbReference type="Pfam" id="PF03742">
    <property type="entry name" value="PetN"/>
    <property type="match status" value="1"/>
</dbReference>
<evidence type="ECO:0000256" key="4">
    <source>
        <dbReference type="ARBA" id="ARBA00022448"/>
    </source>
</evidence>
<comment type="similarity">
    <text evidence="3">Belongs to the PetN family.</text>
</comment>
<feature type="transmembrane region" description="Helical" evidence="12">
    <location>
        <begin position="59"/>
        <end position="78"/>
    </location>
</feature>
<keyword evidence="13" id="KW-0732">Signal</keyword>
<keyword evidence="8 12" id="KW-0472">Membrane</keyword>
<dbReference type="AlphaFoldDB" id="A0A7S4RS08"/>
<evidence type="ECO:0000256" key="13">
    <source>
        <dbReference type="SAM" id="SignalP"/>
    </source>
</evidence>